<keyword evidence="8 12" id="KW-0067">ATP-binding</keyword>
<evidence type="ECO:0000313" key="14">
    <source>
        <dbReference type="EMBL" id="RBP68301.1"/>
    </source>
</evidence>
<evidence type="ECO:0000313" key="15">
    <source>
        <dbReference type="Proteomes" id="UP000253490"/>
    </source>
</evidence>
<proteinExistence type="inferred from homology"/>
<dbReference type="GO" id="GO:0003677">
    <property type="term" value="F:DNA binding"/>
    <property type="evidence" value="ECO:0007669"/>
    <property type="project" value="UniProtKB-UniRule"/>
</dbReference>
<evidence type="ECO:0000256" key="10">
    <source>
        <dbReference type="ARBA" id="ARBA00023235"/>
    </source>
</evidence>
<keyword evidence="1 12" id="KW-0639">Primosome</keyword>
<dbReference type="InterPro" id="IPR014001">
    <property type="entry name" value="Helicase_ATP-bd"/>
</dbReference>
<dbReference type="InterPro" id="IPR001650">
    <property type="entry name" value="Helicase_C-like"/>
</dbReference>
<dbReference type="GO" id="GO:0006302">
    <property type="term" value="P:double-strand break repair"/>
    <property type="evidence" value="ECO:0007669"/>
    <property type="project" value="InterPro"/>
</dbReference>
<dbReference type="Proteomes" id="UP000253490">
    <property type="component" value="Unassembled WGS sequence"/>
</dbReference>
<dbReference type="GO" id="GO:0008270">
    <property type="term" value="F:zinc ion binding"/>
    <property type="evidence" value="ECO:0007669"/>
    <property type="project" value="UniProtKB-UniRule"/>
</dbReference>
<dbReference type="SMART" id="SM00490">
    <property type="entry name" value="HELICc"/>
    <property type="match status" value="1"/>
</dbReference>
<dbReference type="Pfam" id="PF17764">
    <property type="entry name" value="PriA_3primeBD"/>
    <property type="match status" value="1"/>
</dbReference>
<evidence type="ECO:0000256" key="6">
    <source>
        <dbReference type="ARBA" id="ARBA00022806"/>
    </source>
</evidence>
<dbReference type="InterPro" id="IPR011545">
    <property type="entry name" value="DEAD/DEAH_box_helicase_dom"/>
</dbReference>
<evidence type="ECO:0000256" key="1">
    <source>
        <dbReference type="ARBA" id="ARBA00022515"/>
    </source>
</evidence>
<dbReference type="GO" id="GO:0043138">
    <property type="term" value="F:3'-5' DNA helicase activity"/>
    <property type="evidence" value="ECO:0007669"/>
    <property type="project" value="UniProtKB-EC"/>
</dbReference>
<feature type="binding site" evidence="12">
    <location>
        <position position="455"/>
    </location>
    <ligand>
        <name>Zn(2+)</name>
        <dbReference type="ChEBI" id="CHEBI:29105"/>
        <label>1</label>
    </ligand>
</feature>
<keyword evidence="15" id="KW-1185">Reference proteome</keyword>
<dbReference type="InterPro" id="IPR040498">
    <property type="entry name" value="PriA_CRR"/>
</dbReference>
<dbReference type="GO" id="GO:0006310">
    <property type="term" value="P:DNA recombination"/>
    <property type="evidence" value="ECO:0007669"/>
    <property type="project" value="InterPro"/>
</dbReference>
<dbReference type="PROSITE" id="PS51192">
    <property type="entry name" value="HELICASE_ATP_BIND_1"/>
    <property type="match status" value="1"/>
</dbReference>
<dbReference type="Gene3D" id="3.40.1440.60">
    <property type="entry name" value="PriA, 3(prime) DNA-binding domain"/>
    <property type="match status" value="1"/>
</dbReference>
<dbReference type="GO" id="GO:0005524">
    <property type="term" value="F:ATP binding"/>
    <property type="evidence" value="ECO:0007669"/>
    <property type="project" value="UniProtKB-UniRule"/>
</dbReference>
<evidence type="ECO:0000256" key="5">
    <source>
        <dbReference type="ARBA" id="ARBA00022801"/>
    </source>
</evidence>
<feature type="binding site" evidence="12">
    <location>
        <position position="498"/>
    </location>
    <ligand>
        <name>Zn(2+)</name>
        <dbReference type="ChEBI" id="CHEBI:29105"/>
        <label>1</label>
    </ligand>
</feature>
<feature type="binding site" evidence="12">
    <location>
        <position position="482"/>
    </location>
    <ligand>
        <name>Zn(2+)</name>
        <dbReference type="ChEBI" id="CHEBI:29105"/>
        <label>2</label>
    </ligand>
</feature>
<evidence type="ECO:0000256" key="12">
    <source>
        <dbReference type="HAMAP-Rule" id="MF_00983"/>
    </source>
</evidence>
<dbReference type="CDD" id="cd17929">
    <property type="entry name" value="DEXHc_priA"/>
    <property type="match status" value="1"/>
</dbReference>
<comment type="function">
    <text evidence="12">Initiates the restart of stalled replication forks, which reloads the replicative helicase on sites other than the origin of replication. Recognizes and binds to abandoned replication forks and remodels them to uncover a helicase loading site. Promotes assembly of the primosome at these replication forks.</text>
</comment>
<keyword evidence="2 12" id="KW-0235">DNA replication</keyword>
<reference evidence="14 15" key="1">
    <citation type="submission" date="2018-06" db="EMBL/GenBank/DDBJ databases">
        <title>Genomic Encyclopedia of Type Strains, Phase IV (KMG-IV): sequencing the most valuable type-strain genomes for metagenomic binning, comparative biology and taxonomic classification.</title>
        <authorList>
            <person name="Goeker M."/>
        </authorList>
    </citation>
    <scope>NUCLEOTIDE SEQUENCE [LARGE SCALE GENOMIC DNA]</scope>
    <source>
        <strain evidence="14 15">DSM 22112</strain>
    </source>
</reference>
<keyword evidence="4 12" id="KW-0547">Nucleotide-binding</keyword>
<feature type="binding site" evidence="12">
    <location>
        <position position="485"/>
    </location>
    <ligand>
        <name>Zn(2+)</name>
        <dbReference type="ChEBI" id="CHEBI:29105"/>
        <label>2</label>
    </ligand>
</feature>
<dbReference type="GO" id="GO:1990077">
    <property type="term" value="C:primosome complex"/>
    <property type="evidence" value="ECO:0007669"/>
    <property type="project" value="UniProtKB-UniRule"/>
</dbReference>
<dbReference type="SMART" id="SM00487">
    <property type="entry name" value="DEXDc"/>
    <property type="match status" value="1"/>
</dbReference>
<evidence type="ECO:0000256" key="8">
    <source>
        <dbReference type="ARBA" id="ARBA00022840"/>
    </source>
</evidence>
<evidence type="ECO:0000256" key="7">
    <source>
        <dbReference type="ARBA" id="ARBA00022833"/>
    </source>
</evidence>
<dbReference type="EMBL" id="QNRX01000003">
    <property type="protein sequence ID" value="RBP68301.1"/>
    <property type="molecule type" value="Genomic_DNA"/>
</dbReference>
<comment type="similarity">
    <text evidence="12">Belongs to the helicase family. PriA subfamily.</text>
</comment>
<sequence length="754" mass="87718">MRVAEIYINQINKNMDRSFDYYIPDFLEPMEIGLRVVIPFGVKNSKIDGLVVGIKESSEYKRLKNIEGIIEDYPKLNDWQIKMCYWLQKSYHCLFMEAVNCFVPSNLHIKKKKENGRNTYYMANALHEVKYYKLSGKYFKTEDYLAQIKSNATKQREILSCLEEIPVSFKELKEKTTCTTANLNILIKKGLITESKEINIRNPYKDREYQYPVNTLNRHQQEAFDSFNSYEKPSTFLLHGVTGSGKTEVYLRYIEETIKRGKSCIYLVPEISLTSQIIGRIMGRFKENIGIIHSHLSDGEKIDQWNAIKNKSVRIVLGARSAIFAPMDDLGLIILDEEHENTFKSNNRPRYNTYEVAKKLQEFHECHIVLGSATPSVSSYYEALYGHVNLLELPERVKSIPMPEIHIIDMKEELYAGNKTVISRKLHNGILQNLKRGEQTILFLNKRGYSTFVFCRNCGYAVNCPNCEISMTYHHNIKQMACHYCGHKEHVPTICPKCNSDKIKYTGSGTQKLEMQLRKYYPQARILRMDTDSMQRKGAYEETIDLFQQGKADILLGTQMVTKGFDFKNVTLVGVILADSTLNIPDYKASERTFQLITQVAGRAGRGDKLGEVIVQTYEPNHYAITLSQAYDYKGFYDQEISYRKMMKYPPFSDIIYIGFTNEDEVQVSRDCLKYYDKLYKLVKEEEGEELLREMYQPTASPIKKINKKYRWYFIIKTNHLLQYNSILNKLSEEKEIMELHSTLIIDINPNNIL</sequence>
<evidence type="ECO:0000259" key="13">
    <source>
        <dbReference type="PROSITE" id="PS51192"/>
    </source>
</evidence>
<name>A0A366ICK6_9FIRM</name>
<dbReference type="GO" id="GO:0006269">
    <property type="term" value="P:DNA replication, synthesis of primer"/>
    <property type="evidence" value="ECO:0007669"/>
    <property type="project" value="UniProtKB-KW"/>
</dbReference>
<dbReference type="RefSeq" id="WP_170128152.1">
    <property type="nucleotide sequence ID" value="NZ_QNRX01000003.1"/>
</dbReference>
<dbReference type="InterPro" id="IPR041222">
    <property type="entry name" value="PriA_3primeBD"/>
</dbReference>
<dbReference type="FunFam" id="3.40.50.300:FF:000489">
    <property type="entry name" value="Primosome assembly protein PriA"/>
    <property type="match status" value="1"/>
</dbReference>
<dbReference type="InterPro" id="IPR041236">
    <property type="entry name" value="PriA_C"/>
</dbReference>
<dbReference type="InterPro" id="IPR042115">
    <property type="entry name" value="PriA_3primeBD_sf"/>
</dbReference>
<comment type="cofactor">
    <cofactor evidence="12">
        <name>Zn(2+)</name>
        <dbReference type="ChEBI" id="CHEBI:29105"/>
    </cofactor>
    <text evidence="12">Binds 2 zinc ions per subunit.</text>
</comment>
<dbReference type="Pfam" id="PF00271">
    <property type="entry name" value="Helicase_C"/>
    <property type="match status" value="1"/>
</dbReference>
<dbReference type="EC" id="5.6.2.4" evidence="12"/>
<organism evidence="14 15">
    <name type="scientific">Alkalibaculum bacchi</name>
    <dbReference type="NCBI Taxonomy" id="645887"/>
    <lineage>
        <taxon>Bacteria</taxon>
        <taxon>Bacillati</taxon>
        <taxon>Bacillota</taxon>
        <taxon>Clostridia</taxon>
        <taxon>Eubacteriales</taxon>
        <taxon>Eubacteriaceae</taxon>
        <taxon>Alkalibaculum</taxon>
    </lineage>
</organism>
<accession>A0A366ICK6</accession>
<dbReference type="InterPro" id="IPR027417">
    <property type="entry name" value="P-loop_NTPase"/>
</dbReference>
<evidence type="ECO:0000256" key="3">
    <source>
        <dbReference type="ARBA" id="ARBA00022723"/>
    </source>
</evidence>
<dbReference type="HAMAP" id="MF_00983">
    <property type="entry name" value="PriA"/>
    <property type="match status" value="1"/>
</dbReference>
<evidence type="ECO:0000256" key="11">
    <source>
        <dbReference type="ARBA" id="ARBA00048988"/>
    </source>
</evidence>
<feature type="domain" description="Helicase ATP-binding" evidence="13">
    <location>
        <begin position="227"/>
        <end position="393"/>
    </location>
</feature>
<comment type="caution">
    <text evidence="14">The sequence shown here is derived from an EMBL/GenBank/DDBJ whole genome shotgun (WGS) entry which is preliminary data.</text>
</comment>
<feature type="binding site" evidence="12">
    <location>
        <position position="464"/>
    </location>
    <ligand>
        <name>Zn(2+)</name>
        <dbReference type="ChEBI" id="CHEBI:29105"/>
        <label>2</label>
    </ligand>
</feature>
<dbReference type="Pfam" id="PF18074">
    <property type="entry name" value="PriA_C"/>
    <property type="match status" value="1"/>
</dbReference>
<dbReference type="PANTHER" id="PTHR30580">
    <property type="entry name" value="PRIMOSOMAL PROTEIN N"/>
    <property type="match status" value="1"/>
</dbReference>
<dbReference type="GO" id="GO:0006270">
    <property type="term" value="P:DNA replication initiation"/>
    <property type="evidence" value="ECO:0007669"/>
    <property type="project" value="TreeGrafter"/>
</dbReference>
<evidence type="ECO:0000256" key="2">
    <source>
        <dbReference type="ARBA" id="ARBA00022705"/>
    </source>
</evidence>
<keyword evidence="6 12" id="KW-0347">Helicase</keyword>
<dbReference type="SUPFAM" id="SSF52540">
    <property type="entry name" value="P-loop containing nucleoside triphosphate hydrolases"/>
    <property type="match status" value="2"/>
</dbReference>
<dbReference type="Pfam" id="PF18319">
    <property type="entry name" value="Zn_ribbon_PriA"/>
    <property type="match status" value="1"/>
</dbReference>
<evidence type="ECO:0000256" key="9">
    <source>
        <dbReference type="ARBA" id="ARBA00023125"/>
    </source>
</evidence>
<dbReference type="NCBIfam" id="TIGR00595">
    <property type="entry name" value="priA"/>
    <property type="match status" value="1"/>
</dbReference>
<comment type="catalytic activity">
    <reaction evidence="12">
        <text>Couples ATP hydrolysis with the unwinding of duplex DNA by translocating in the 3'-5' direction.</text>
        <dbReference type="EC" id="5.6.2.4"/>
    </reaction>
</comment>
<dbReference type="Gene3D" id="3.40.50.300">
    <property type="entry name" value="P-loop containing nucleotide triphosphate hydrolases"/>
    <property type="match status" value="2"/>
</dbReference>
<keyword evidence="10 12" id="KW-0413">Isomerase</keyword>
<keyword evidence="9 12" id="KW-0238">DNA-binding</keyword>
<evidence type="ECO:0000256" key="4">
    <source>
        <dbReference type="ARBA" id="ARBA00022741"/>
    </source>
</evidence>
<dbReference type="CDD" id="cd18804">
    <property type="entry name" value="SF2_C_priA"/>
    <property type="match status" value="1"/>
</dbReference>
<dbReference type="PANTHER" id="PTHR30580:SF0">
    <property type="entry name" value="PRIMOSOMAL PROTEIN N"/>
    <property type="match status" value="1"/>
</dbReference>
<comment type="catalytic activity">
    <reaction evidence="11 12">
        <text>ATP + H2O = ADP + phosphate + H(+)</text>
        <dbReference type="Rhea" id="RHEA:13065"/>
        <dbReference type="ChEBI" id="CHEBI:15377"/>
        <dbReference type="ChEBI" id="CHEBI:15378"/>
        <dbReference type="ChEBI" id="CHEBI:30616"/>
        <dbReference type="ChEBI" id="CHEBI:43474"/>
        <dbReference type="ChEBI" id="CHEBI:456216"/>
        <dbReference type="EC" id="5.6.2.4"/>
    </reaction>
</comment>
<dbReference type="AlphaFoldDB" id="A0A366ICK6"/>
<keyword evidence="3 12" id="KW-0479">Metal-binding</keyword>
<dbReference type="InterPro" id="IPR005259">
    <property type="entry name" value="PriA"/>
</dbReference>
<dbReference type="Pfam" id="PF00270">
    <property type="entry name" value="DEAD"/>
    <property type="match status" value="1"/>
</dbReference>
<comment type="subunit">
    <text evidence="12">Component of the replication restart primosome.</text>
</comment>
<protein>
    <recommendedName>
        <fullName evidence="12">Replication restart protein PriA</fullName>
    </recommendedName>
    <alternativeName>
        <fullName evidence="12">ATP-dependent DNA helicase PriA</fullName>
        <ecNumber evidence="12">5.6.2.4</ecNumber>
    </alternativeName>
    <alternativeName>
        <fullName evidence="12">DNA 3'-5' helicase PriA</fullName>
    </alternativeName>
</protein>
<keyword evidence="5 12" id="KW-0378">Hydrolase</keyword>
<feature type="binding site" evidence="12">
    <location>
        <position position="467"/>
    </location>
    <ligand>
        <name>Zn(2+)</name>
        <dbReference type="ChEBI" id="CHEBI:29105"/>
        <label>2</label>
    </ligand>
</feature>
<keyword evidence="7 12" id="KW-0862">Zinc</keyword>
<feature type="binding site" evidence="12">
    <location>
        <position position="458"/>
    </location>
    <ligand>
        <name>Zn(2+)</name>
        <dbReference type="ChEBI" id="CHEBI:29105"/>
        <label>1</label>
    </ligand>
</feature>
<gene>
    <name evidence="12" type="primary">priA</name>
    <name evidence="14" type="ORF">DES36_10362</name>
</gene>
<feature type="binding site" evidence="12">
    <location>
        <position position="495"/>
    </location>
    <ligand>
        <name>Zn(2+)</name>
        <dbReference type="ChEBI" id="CHEBI:29105"/>
        <label>1</label>
    </ligand>
</feature>
<dbReference type="GO" id="GO:0016887">
    <property type="term" value="F:ATP hydrolysis activity"/>
    <property type="evidence" value="ECO:0007669"/>
    <property type="project" value="RHEA"/>
</dbReference>